<feature type="transmembrane region" description="Helical" evidence="1">
    <location>
        <begin position="141"/>
        <end position="163"/>
    </location>
</feature>
<keyword evidence="1" id="KW-1133">Transmembrane helix</keyword>
<evidence type="ECO:0000313" key="3">
    <source>
        <dbReference type="Proteomes" id="UP000076004"/>
    </source>
</evidence>
<proteinExistence type="predicted"/>
<evidence type="ECO:0000256" key="1">
    <source>
        <dbReference type="SAM" id="Phobius"/>
    </source>
</evidence>
<dbReference type="KEGG" id="pgab:PGSY75_1012800"/>
<organism evidence="2 3">
    <name type="scientific">Plasmodium gaboni</name>
    <dbReference type="NCBI Taxonomy" id="647221"/>
    <lineage>
        <taxon>Eukaryota</taxon>
        <taxon>Sar</taxon>
        <taxon>Alveolata</taxon>
        <taxon>Apicomplexa</taxon>
        <taxon>Aconoidasida</taxon>
        <taxon>Haemosporida</taxon>
        <taxon>Plasmodiidae</taxon>
        <taxon>Plasmodium</taxon>
        <taxon>Plasmodium (Laverania)</taxon>
    </lineage>
</organism>
<comment type="caution">
    <text evidence="2">The sequence shown here is derived from an EMBL/GenBank/DDBJ whole genome shotgun (WGS) entry which is preliminary data.</text>
</comment>
<dbReference type="GeneID" id="29776495"/>
<accession>A0A151LKJ8</accession>
<protein>
    <submittedName>
        <fullName evidence="2">Uncharacterized protein</fullName>
    </submittedName>
</protein>
<sequence>MIKISSLRRKADPLLIVSKRLPSYIKKEKIKLTRNSNVNKKNVKYYQVPHFVQELIKFTRKNKLWKEQNNENNMDINNIHINNNNNNNDHACYNNIINKNKIHYVNNLLNEIPKNKNLLTSYLICEIYGCLYKLNYLKLDIIFLLFSILINNTINFFNLSGYVNCNFKELINITKYIYHFQKVCNSNIQNILHKKPNLTELKIVQRYLKENNKEMKSKHGCYNYIYNYIQKYDHIDNIDILIYSLIKCKKDEKGYIYEKIKKKDIVLDDENDITSNIRNMSNMSNISNIFPPAITNTSNYNNTLVDDNNEMDRLIDYINSFYKLNDMFNFLLNKILNYFNENSVNFDFHNLKLLFFFISKFEKFDTNLLENISNRLISEIEKMKTNPKLLDDEENSTNDPLEKNIVNHLNHNKIKRRLNMYNKKMRYINTFNKINSKEFLILPYTIGLSMNRYFNNYLIEYINIYILSLINSRVNCDIQTFIYTLIGYRHIMVNFFILYNIFLFKEKCFQNENLLKKYKFFLNKLIHHDIQNMNQISSNKIIKIKNHMMNNKIKSEEETNIMNHNKYINVLNLEDTKHTINHLNLDQNISLQSVKEQDLHNIYYTSSKNELKINQENIFDLLIKEFHINLEKIMLINFDKNSLYQQYTSKDIYHFFITYKKLFQKVYNYSIFLLDKHNINDMLTIYQHIKAHSLNDIIINHVFIETLYNKIILNSVPKKN</sequence>
<keyword evidence="1" id="KW-0812">Transmembrane</keyword>
<gene>
    <name evidence="2" type="ORF">PGSY75_1012800</name>
</gene>
<dbReference type="VEuPathDB" id="PlasmoDB:PGSY75_1012800"/>
<keyword evidence="1" id="KW-0472">Membrane</keyword>
<dbReference type="RefSeq" id="XP_018641510.1">
    <property type="nucleotide sequence ID" value="XM_018785893.1"/>
</dbReference>
<dbReference type="EMBL" id="LVLB01000011">
    <property type="protein sequence ID" value="KYN99503.1"/>
    <property type="molecule type" value="Genomic_DNA"/>
</dbReference>
<reference evidence="2 3" key="1">
    <citation type="journal article" date="2016" name="Nat. Commun.">
        <title>Genomes of cryptic chimpanzee Plasmodium species reveal key evolutionary events leading to human malaria.</title>
        <authorList>
            <person name="Sundararaman S.A."/>
            <person name="Plenderleith L.J."/>
            <person name="Liu W."/>
            <person name="Loy D.E."/>
            <person name="Learn G.H."/>
            <person name="Li Y."/>
            <person name="Shaw K.S."/>
            <person name="Ayouba A."/>
            <person name="Peeters M."/>
            <person name="Speede S."/>
            <person name="Shaw G.M."/>
            <person name="Bushman F.D."/>
            <person name="Brisson D."/>
            <person name="Rayner J.C."/>
            <person name="Sharp P.M."/>
            <person name="Hahn B.H."/>
        </authorList>
    </citation>
    <scope>NUCLEOTIDE SEQUENCE [LARGE SCALE GENOMIC DNA]</scope>
    <source>
        <strain evidence="2 3">SY75</strain>
    </source>
</reference>
<evidence type="ECO:0000313" key="2">
    <source>
        <dbReference type="EMBL" id="KYN99503.1"/>
    </source>
</evidence>
<name>A0A151LKJ8_9APIC</name>
<dbReference type="Proteomes" id="UP000076004">
    <property type="component" value="Unassembled WGS sequence"/>
</dbReference>
<dbReference type="VEuPathDB" id="PlasmoDB:PGABG01_1010700"/>
<dbReference type="AlphaFoldDB" id="A0A151LKJ8"/>